<dbReference type="Proteomes" id="UP000280834">
    <property type="component" value="Unassembled WGS sequence"/>
</dbReference>
<reference evidence="2 3" key="2">
    <citation type="submission" date="2018-11" db="EMBL/GenBank/DDBJ databases">
        <authorList>
            <consortium name="Pathogen Informatics"/>
        </authorList>
    </citation>
    <scope>NUCLEOTIDE SEQUENCE [LARGE SCALE GENOMIC DNA]</scope>
</reference>
<evidence type="ECO:0000256" key="1">
    <source>
        <dbReference type="SAM" id="MobiDB-lite"/>
    </source>
</evidence>
<evidence type="ECO:0000313" key="3">
    <source>
        <dbReference type="Proteomes" id="UP000280834"/>
    </source>
</evidence>
<proteinExistence type="predicted"/>
<dbReference type="AlphaFoldDB" id="A0A0R3QMA9"/>
<gene>
    <name evidence="2" type="ORF">BTMF_LOCUS6895</name>
</gene>
<evidence type="ECO:0000313" key="4">
    <source>
        <dbReference type="WBParaSite" id="BTMF_0000884401-mRNA-1"/>
    </source>
</evidence>
<organism evidence="4">
    <name type="scientific">Brugia timori</name>
    <dbReference type="NCBI Taxonomy" id="42155"/>
    <lineage>
        <taxon>Eukaryota</taxon>
        <taxon>Metazoa</taxon>
        <taxon>Ecdysozoa</taxon>
        <taxon>Nematoda</taxon>
        <taxon>Chromadorea</taxon>
        <taxon>Rhabditida</taxon>
        <taxon>Spirurina</taxon>
        <taxon>Spiruromorpha</taxon>
        <taxon>Filarioidea</taxon>
        <taxon>Onchocercidae</taxon>
        <taxon>Brugia</taxon>
    </lineage>
</organism>
<feature type="region of interest" description="Disordered" evidence="1">
    <location>
        <begin position="313"/>
        <end position="336"/>
    </location>
</feature>
<sequence>MSSSVSDVGTCQSLPSQIFTCVSLADDNSSITASLTSLTQEDSQKVKHVKQKDEIRITSGTEKSSISRTKRRVHNEEVIIYGERIADDLINEYCDKLNTALRHRFDGMLAIQYIALDPQNLDRLITGRKPVLQILLDQKREHYVLVERTLVDDTVIVFDSLATSRKKAKNALNRGLAEQIFNMFNHLSPIDGVKVRYEIAIEKQDDMWSCGLRTVAYITCRAFDNDPQWYKLSNQKRSVQYADYIFNMEKVFKYFCNLLNEQNPDVEEFRYAFERFGKWMHHHSKAEEAIFKIAKRNDHQFHIENSGMQETNMLSENSTTSSERQRSLKKNDKPDE</sequence>
<keyword evidence="3" id="KW-1185">Reference proteome</keyword>
<dbReference type="SUPFAM" id="SSF54001">
    <property type="entry name" value="Cysteine proteinases"/>
    <property type="match status" value="1"/>
</dbReference>
<evidence type="ECO:0000313" key="2">
    <source>
        <dbReference type="EMBL" id="VDO22972.1"/>
    </source>
</evidence>
<protein>
    <submittedName>
        <fullName evidence="4">ULP_PROTEASE domain-containing protein</fullName>
    </submittedName>
</protein>
<dbReference type="EMBL" id="UZAG01015738">
    <property type="protein sequence ID" value="VDO22972.1"/>
    <property type="molecule type" value="Genomic_DNA"/>
</dbReference>
<accession>A0A0R3QMA9</accession>
<name>A0A0R3QMA9_9BILA</name>
<dbReference type="Gene3D" id="3.40.395.10">
    <property type="entry name" value="Adenoviral Proteinase, Chain A"/>
    <property type="match status" value="1"/>
</dbReference>
<dbReference type="WBParaSite" id="BTMF_0000884401-mRNA-1">
    <property type="protein sequence ID" value="BTMF_0000884401-mRNA-1"/>
    <property type="gene ID" value="BTMF_0000884401"/>
</dbReference>
<dbReference type="InterPro" id="IPR038765">
    <property type="entry name" value="Papain-like_cys_pep_sf"/>
</dbReference>
<feature type="compositionally biased region" description="Polar residues" evidence="1">
    <location>
        <begin position="313"/>
        <end position="322"/>
    </location>
</feature>
<reference evidence="4" key="1">
    <citation type="submission" date="2017-02" db="UniProtKB">
        <authorList>
            <consortium name="WormBaseParasite"/>
        </authorList>
    </citation>
    <scope>IDENTIFICATION</scope>
</reference>
<feature type="compositionally biased region" description="Basic and acidic residues" evidence="1">
    <location>
        <begin position="323"/>
        <end position="336"/>
    </location>
</feature>